<protein>
    <submittedName>
        <fullName evidence="2">Uncharacterized protein</fullName>
    </submittedName>
</protein>
<evidence type="ECO:0000313" key="2">
    <source>
        <dbReference type="EMBL" id="MBC9795782.1"/>
    </source>
</evidence>
<keyword evidence="3" id="KW-1185">Reference proteome</keyword>
<proteinExistence type="predicted"/>
<reference evidence="2 3" key="1">
    <citation type="submission" date="2020-09" db="EMBL/GenBank/DDBJ databases">
        <title>Sinomicrobium weinanense sp. nov., a halophilic bacteria isolated from saline-alkali soil.</title>
        <authorList>
            <person name="Wu P."/>
            <person name="Ren H."/>
            <person name="Mei Y."/>
            <person name="Liang Y."/>
            <person name="Chen Z."/>
        </authorList>
    </citation>
    <scope>NUCLEOTIDE SEQUENCE [LARGE SCALE GENOMIC DNA]</scope>
    <source>
        <strain evidence="2 3">FJxs</strain>
    </source>
</reference>
<evidence type="ECO:0000256" key="1">
    <source>
        <dbReference type="SAM" id="Phobius"/>
    </source>
</evidence>
<keyword evidence="1" id="KW-0472">Membrane</keyword>
<feature type="transmembrane region" description="Helical" evidence="1">
    <location>
        <begin position="9"/>
        <end position="29"/>
    </location>
</feature>
<dbReference type="Proteomes" id="UP000653730">
    <property type="component" value="Unassembled WGS sequence"/>
</dbReference>
<keyword evidence="1" id="KW-0812">Transmembrane</keyword>
<dbReference type="Pfam" id="PF18926">
    <property type="entry name" value="DUF5676"/>
    <property type="match status" value="1"/>
</dbReference>
<organism evidence="2 3">
    <name type="scientific">Sinomicrobium weinanense</name>
    <dbReference type="NCBI Taxonomy" id="2842200"/>
    <lineage>
        <taxon>Bacteria</taxon>
        <taxon>Pseudomonadati</taxon>
        <taxon>Bacteroidota</taxon>
        <taxon>Flavobacteriia</taxon>
        <taxon>Flavobacteriales</taxon>
        <taxon>Flavobacteriaceae</taxon>
        <taxon>Sinomicrobium</taxon>
    </lineage>
</organism>
<dbReference type="AlphaFoldDB" id="A0A926JQT2"/>
<keyword evidence="1" id="KW-1133">Transmembrane helix</keyword>
<evidence type="ECO:0000313" key="3">
    <source>
        <dbReference type="Proteomes" id="UP000653730"/>
    </source>
</evidence>
<name>A0A926JQT2_9FLAO</name>
<accession>A0A926JQT2</accession>
<feature type="transmembrane region" description="Helical" evidence="1">
    <location>
        <begin position="64"/>
        <end position="86"/>
    </location>
</feature>
<comment type="caution">
    <text evidence="2">The sequence shown here is derived from an EMBL/GenBank/DDBJ whole genome shotgun (WGS) entry which is preliminary data.</text>
</comment>
<gene>
    <name evidence="2" type="ORF">IBL28_07385</name>
</gene>
<sequence length="96" mass="10442">MDRINVKKFGFACGFTGTLFYTGCTFLMVTTGYEGTVGFINSLLHGIDVSAIIRMDISLWEAGIGLIETFVLGWLTGACIAIFYNISIKKSSSPDN</sequence>
<dbReference type="RefSeq" id="WP_187964930.1">
    <property type="nucleotide sequence ID" value="NZ_JACVDC010000015.1"/>
</dbReference>
<dbReference type="EMBL" id="JACVDC010000015">
    <property type="protein sequence ID" value="MBC9795782.1"/>
    <property type="molecule type" value="Genomic_DNA"/>
</dbReference>
<dbReference type="InterPro" id="IPR044020">
    <property type="entry name" value="DUF5676"/>
</dbReference>